<evidence type="ECO:0000259" key="1">
    <source>
        <dbReference type="Pfam" id="PF00534"/>
    </source>
</evidence>
<evidence type="ECO:0000313" key="3">
    <source>
        <dbReference type="EMBL" id="KIE05216.1"/>
    </source>
</evidence>
<dbReference type="Proteomes" id="UP000031258">
    <property type="component" value="Unassembled WGS sequence"/>
</dbReference>
<dbReference type="STRING" id="86105.NF27_DZ00060"/>
<evidence type="ECO:0000259" key="2">
    <source>
        <dbReference type="Pfam" id="PF13439"/>
    </source>
</evidence>
<dbReference type="RefSeq" id="WP_039456662.1">
    <property type="nucleotide sequence ID" value="NZ_JSWE01000100.1"/>
</dbReference>
<gene>
    <name evidence="3" type="ORF">NF27_DZ00060</name>
</gene>
<evidence type="ECO:0000313" key="4">
    <source>
        <dbReference type="Proteomes" id="UP000031258"/>
    </source>
</evidence>
<organism evidence="3 4">
    <name type="scientific">Candidatus Jidaibacter acanthamoebae</name>
    <dbReference type="NCBI Taxonomy" id="86105"/>
    <lineage>
        <taxon>Bacteria</taxon>
        <taxon>Pseudomonadati</taxon>
        <taxon>Pseudomonadota</taxon>
        <taxon>Alphaproteobacteria</taxon>
        <taxon>Rickettsiales</taxon>
        <taxon>Candidatus Midichloriaceae</taxon>
        <taxon>Candidatus Jidaibacter</taxon>
    </lineage>
</organism>
<accession>A0A0C1MZ09</accession>
<sequence>MKILNAMLGKGLGGIEQAFLDYTNALTQVGCKVVQIINKNAEIKKYLKEDFYPVSNFSKYDPFTIIRLKKIIKTEKPDCIITHGNRAARILQFAANNVPIISLCHNYSFKQLFKSKAIITVAEDLNEKIKQMGYKNVFTIPNMVEINDDNKFIVPQFYNPPIIGAVGRFVKKKGFDVFLKALSLLEQKKVEFKAIIGGEGEERENLEKMVRTLQLSDKVKFIGWVEDKESFYKSIDIFCLPSLHEPFGIVVLEAFKYSRPVISTKTEGPSNIITDRLNGLFAENDNPQSLADKIELLIKNEELAINLAREGLNLVKAKYSSKVVGEQIIHTVANILKTLN</sequence>
<dbReference type="GO" id="GO:0016757">
    <property type="term" value="F:glycosyltransferase activity"/>
    <property type="evidence" value="ECO:0007669"/>
    <property type="project" value="InterPro"/>
</dbReference>
<dbReference type="OrthoDB" id="529131at2"/>
<dbReference type="AlphaFoldDB" id="A0A0C1MZ09"/>
<dbReference type="EMBL" id="JSWE01000100">
    <property type="protein sequence ID" value="KIE05216.1"/>
    <property type="molecule type" value="Genomic_DNA"/>
</dbReference>
<keyword evidence="4" id="KW-1185">Reference proteome</keyword>
<dbReference type="SUPFAM" id="SSF53756">
    <property type="entry name" value="UDP-Glycosyltransferase/glycogen phosphorylase"/>
    <property type="match status" value="1"/>
</dbReference>
<dbReference type="CDD" id="cd03801">
    <property type="entry name" value="GT4_PimA-like"/>
    <property type="match status" value="1"/>
</dbReference>
<keyword evidence="3" id="KW-0808">Transferase</keyword>
<dbReference type="PANTHER" id="PTHR12526:SF630">
    <property type="entry name" value="GLYCOSYLTRANSFERASE"/>
    <property type="match status" value="1"/>
</dbReference>
<comment type="caution">
    <text evidence="3">The sequence shown here is derived from an EMBL/GenBank/DDBJ whole genome shotgun (WGS) entry which is preliminary data.</text>
</comment>
<dbReference type="PATRIC" id="fig|86105.3.peg.1014"/>
<protein>
    <submittedName>
        <fullName evidence="3">Glycosyltransferase</fullName>
    </submittedName>
</protein>
<dbReference type="Pfam" id="PF13439">
    <property type="entry name" value="Glyco_transf_4"/>
    <property type="match status" value="1"/>
</dbReference>
<feature type="domain" description="Glycosyl transferase family 1" evidence="1">
    <location>
        <begin position="150"/>
        <end position="310"/>
    </location>
</feature>
<feature type="domain" description="Glycosyltransferase subfamily 4-like N-terminal" evidence="2">
    <location>
        <begin position="13"/>
        <end position="146"/>
    </location>
</feature>
<name>A0A0C1MZ09_9RICK</name>
<reference evidence="3 4" key="1">
    <citation type="submission" date="2014-11" db="EMBL/GenBank/DDBJ databases">
        <title>A Rickettsiales Symbiont of Amoebae With Ancient Features.</title>
        <authorList>
            <person name="Schulz F."/>
            <person name="Martijn J."/>
            <person name="Wascher F."/>
            <person name="Kostanjsek R."/>
            <person name="Ettema T.J."/>
            <person name="Horn M."/>
        </authorList>
    </citation>
    <scope>NUCLEOTIDE SEQUENCE [LARGE SCALE GENOMIC DNA]</scope>
    <source>
        <strain evidence="3 4">UWC36</strain>
    </source>
</reference>
<dbReference type="Pfam" id="PF00534">
    <property type="entry name" value="Glycos_transf_1"/>
    <property type="match status" value="1"/>
</dbReference>
<dbReference type="InterPro" id="IPR001296">
    <property type="entry name" value="Glyco_trans_1"/>
</dbReference>
<dbReference type="InterPro" id="IPR028098">
    <property type="entry name" value="Glyco_trans_4-like_N"/>
</dbReference>
<dbReference type="Gene3D" id="3.40.50.2000">
    <property type="entry name" value="Glycogen Phosphorylase B"/>
    <property type="match status" value="2"/>
</dbReference>
<dbReference type="PANTHER" id="PTHR12526">
    <property type="entry name" value="GLYCOSYLTRANSFERASE"/>
    <property type="match status" value="1"/>
</dbReference>
<proteinExistence type="predicted"/>